<keyword evidence="1" id="KW-0472">Membrane</keyword>
<evidence type="ECO:0000313" key="3">
    <source>
        <dbReference type="Proteomes" id="UP000622317"/>
    </source>
</evidence>
<keyword evidence="1" id="KW-1133">Transmembrane helix</keyword>
<sequence length="161" mass="17485">MEERPQVSGAVSTLSQLSAWSLVVFGGLSLLLVCFSWNWAGALIGIALLGHGIVEARLRGRFLQNGQRETGKGLAWNQMALSASVLLYLAWQALAIDRAELDAMFARDPLRSLLQQMPPEVADMLNRDFPKLLAGAYGIAGLLVLLGCLGMALMYLKAARR</sequence>
<organism evidence="2 3">
    <name type="scientific">Pelagicoccus enzymogenes</name>
    <dbReference type="NCBI Taxonomy" id="2773457"/>
    <lineage>
        <taxon>Bacteria</taxon>
        <taxon>Pseudomonadati</taxon>
        <taxon>Verrucomicrobiota</taxon>
        <taxon>Opitutia</taxon>
        <taxon>Puniceicoccales</taxon>
        <taxon>Pelagicoccaceae</taxon>
        <taxon>Pelagicoccus</taxon>
    </lineage>
</organism>
<evidence type="ECO:0000313" key="2">
    <source>
        <dbReference type="EMBL" id="MBD5780339.1"/>
    </source>
</evidence>
<reference evidence="2" key="1">
    <citation type="submission" date="2020-09" db="EMBL/GenBank/DDBJ databases">
        <title>Pelagicoccus enzymogenes sp. nov. with an EPS production, isolated from marine sediment.</title>
        <authorList>
            <person name="Feng X."/>
        </authorList>
    </citation>
    <scope>NUCLEOTIDE SEQUENCE</scope>
    <source>
        <strain evidence="2">NFK12</strain>
    </source>
</reference>
<dbReference type="Proteomes" id="UP000622317">
    <property type="component" value="Unassembled WGS sequence"/>
</dbReference>
<keyword evidence="3" id="KW-1185">Reference proteome</keyword>
<evidence type="ECO:0008006" key="4">
    <source>
        <dbReference type="Google" id="ProtNLM"/>
    </source>
</evidence>
<name>A0A927F8L7_9BACT</name>
<keyword evidence="1" id="KW-0812">Transmembrane</keyword>
<accession>A0A927F8L7</accession>
<feature type="transmembrane region" description="Helical" evidence="1">
    <location>
        <begin position="20"/>
        <end position="53"/>
    </location>
</feature>
<feature type="transmembrane region" description="Helical" evidence="1">
    <location>
        <begin position="134"/>
        <end position="156"/>
    </location>
</feature>
<comment type="caution">
    <text evidence="2">The sequence shown here is derived from an EMBL/GenBank/DDBJ whole genome shotgun (WGS) entry which is preliminary data.</text>
</comment>
<proteinExistence type="predicted"/>
<gene>
    <name evidence="2" type="ORF">IEN85_12630</name>
</gene>
<feature type="transmembrane region" description="Helical" evidence="1">
    <location>
        <begin position="74"/>
        <end position="94"/>
    </location>
</feature>
<evidence type="ECO:0000256" key="1">
    <source>
        <dbReference type="SAM" id="Phobius"/>
    </source>
</evidence>
<dbReference type="AlphaFoldDB" id="A0A927F8L7"/>
<protein>
    <recommendedName>
        <fullName evidence="4">DUF4199 domain-containing protein</fullName>
    </recommendedName>
</protein>
<dbReference type="EMBL" id="JACYFG010000036">
    <property type="protein sequence ID" value="MBD5780339.1"/>
    <property type="molecule type" value="Genomic_DNA"/>
</dbReference>